<organism evidence="2">
    <name type="scientific">viral metagenome</name>
    <dbReference type="NCBI Taxonomy" id="1070528"/>
    <lineage>
        <taxon>unclassified sequences</taxon>
        <taxon>metagenomes</taxon>
        <taxon>organismal metagenomes</taxon>
    </lineage>
</organism>
<dbReference type="EMBL" id="MT142076">
    <property type="protein sequence ID" value="QJA74124.1"/>
    <property type="molecule type" value="Genomic_DNA"/>
</dbReference>
<reference evidence="2" key="1">
    <citation type="submission" date="2020-03" db="EMBL/GenBank/DDBJ databases">
        <title>The deep terrestrial virosphere.</title>
        <authorList>
            <person name="Holmfeldt K."/>
            <person name="Nilsson E."/>
            <person name="Simone D."/>
            <person name="Lopez-Fernandez M."/>
            <person name="Wu X."/>
            <person name="de Brujin I."/>
            <person name="Lundin D."/>
            <person name="Andersson A."/>
            <person name="Bertilsson S."/>
            <person name="Dopson M."/>
        </authorList>
    </citation>
    <scope>NUCLEOTIDE SEQUENCE</scope>
    <source>
        <strain evidence="1">MM415A02091</strain>
        <strain evidence="2">MM415B04658</strain>
    </source>
</reference>
<accession>A0A6M3LH89</accession>
<sequence length="148" mass="17351">MKIRQGFVSNSSSSSFIVISKGKCIHPSWYGQDLVIFGDCGNSQFGWEFERWNDIESKINFCYIQARDVKREDWIEMLEKVLKRECSIQEIDWNLLKEDPNSWSHDAYIDHQSSSKEGRNTEMFDSEENLMNFIFNPDSYIQGGNDNV</sequence>
<dbReference type="AlphaFoldDB" id="A0A6M3LH89"/>
<protein>
    <submittedName>
        <fullName evidence="2">Uncharacterized protein</fullName>
    </submittedName>
</protein>
<dbReference type="EMBL" id="MT143069">
    <property type="protein sequence ID" value="QJA92461.1"/>
    <property type="molecule type" value="Genomic_DNA"/>
</dbReference>
<evidence type="ECO:0000313" key="2">
    <source>
        <dbReference type="EMBL" id="QJA92461.1"/>
    </source>
</evidence>
<gene>
    <name evidence="1" type="ORF">MM415A02091_0003</name>
    <name evidence="2" type="ORF">MM415B04658_0003</name>
</gene>
<evidence type="ECO:0000313" key="1">
    <source>
        <dbReference type="EMBL" id="QJA74124.1"/>
    </source>
</evidence>
<name>A0A6M3LH89_9ZZZZ</name>
<proteinExistence type="predicted"/>